<feature type="compositionally biased region" description="Basic and acidic residues" evidence="2">
    <location>
        <begin position="262"/>
        <end position="280"/>
    </location>
</feature>
<protein>
    <recommendedName>
        <fullName evidence="1">Cyclin-dependent kinases regulatory subunit</fullName>
    </recommendedName>
</protein>
<dbReference type="SMR" id="A0A125YWS0"/>
<feature type="compositionally biased region" description="Low complexity" evidence="2">
    <location>
        <begin position="968"/>
        <end position="987"/>
    </location>
</feature>
<proteinExistence type="inferred from homology"/>
<dbReference type="eggNOG" id="KOG0381">
    <property type="taxonomic scope" value="Eukaryota"/>
</dbReference>
<dbReference type="InterPro" id="IPR036858">
    <property type="entry name" value="Cyclin-dep_kinase_reg-sub_sf"/>
</dbReference>
<dbReference type="GO" id="GO:0016538">
    <property type="term" value="F:cyclin-dependent protein serine/threonine kinase regulator activity"/>
    <property type="evidence" value="ECO:0007669"/>
    <property type="project" value="InterPro"/>
</dbReference>
<evidence type="ECO:0000256" key="1">
    <source>
        <dbReference type="RuleBase" id="RU311113"/>
    </source>
</evidence>
<feature type="compositionally biased region" description="Basic and acidic residues" evidence="2">
    <location>
        <begin position="852"/>
        <end position="887"/>
    </location>
</feature>
<dbReference type="SUPFAM" id="SSF55637">
    <property type="entry name" value="Cell cycle regulatory proteins"/>
    <property type="match status" value="1"/>
</dbReference>
<feature type="compositionally biased region" description="Basic and acidic residues" evidence="2">
    <location>
        <begin position="931"/>
        <end position="952"/>
    </location>
</feature>
<keyword evidence="1" id="KW-0132">Cell division</keyword>
<feature type="region of interest" description="Disordered" evidence="2">
    <location>
        <begin position="827"/>
        <end position="1048"/>
    </location>
</feature>
<feature type="region of interest" description="Disordered" evidence="2">
    <location>
        <begin position="381"/>
        <end position="442"/>
    </location>
</feature>
<feature type="compositionally biased region" description="Basic and acidic residues" evidence="2">
    <location>
        <begin position="394"/>
        <end position="403"/>
    </location>
</feature>
<dbReference type="GO" id="GO:0051301">
    <property type="term" value="P:cell division"/>
    <property type="evidence" value="ECO:0007669"/>
    <property type="project" value="UniProtKB-UniRule"/>
</dbReference>
<feature type="region of interest" description="Disordered" evidence="2">
    <location>
        <begin position="257"/>
        <end position="321"/>
    </location>
</feature>
<comment type="caution">
    <text evidence="3">The sequence shown here is derived from an EMBL/GenBank/DDBJ whole genome shotgun (WGS) entry which is preliminary data.</text>
</comment>
<reference evidence="3" key="1">
    <citation type="submission" date="2007-03" db="EMBL/GenBank/DDBJ databases">
        <authorList>
            <person name="Paulsen I."/>
        </authorList>
    </citation>
    <scope>NUCLEOTIDE SEQUENCE</scope>
    <source>
        <strain evidence="3">VEG</strain>
    </source>
</reference>
<feature type="compositionally biased region" description="Basic and acidic residues" evidence="2">
    <location>
        <begin position="1009"/>
        <end position="1032"/>
    </location>
</feature>
<feature type="region of interest" description="Disordered" evidence="2">
    <location>
        <begin position="537"/>
        <end position="608"/>
    </location>
</feature>
<dbReference type="VEuPathDB" id="ToxoDB:TGVEG_219832"/>
<dbReference type="SMART" id="SM01084">
    <property type="entry name" value="CKS"/>
    <property type="match status" value="1"/>
</dbReference>
<dbReference type="PaxDb" id="5811-TGME49_019830"/>
<comment type="similarity">
    <text evidence="1">Belongs to the CKS family.</text>
</comment>
<evidence type="ECO:0000256" key="2">
    <source>
        <dbReference type="SAM" id="MobiDB-lite"/>
    </source>
</evidence>
<feature type="region of interest" description="Disordered" evidence="2">
    <location>
        <begin position="201"/>
        <end position="224"/>
    </location>
</feature>
<gene>
    <name evidence="3" type="ORF">TGVEG_219832</name>
</gene>
<keyword evidence="4" id="KW-1185">Reference proteome</keyword>
<dbReference type="InterPro" id="IPR000789">
    <property type="entry name" value="Cyclin-dep_kinase_reg-sub"/>
</dbReference>
<feature type="compositionally biased region" description="Basic and acidic residues" evidence="2">
    <location>
        <begin position="1"/>
        <end position="11"/>
    </location>
</feature>
<dbReference type="Gene3D" id="3.30.70.600">
    <property type="entry name" value="Ribosomal protein S10 domain"/>
    <property type="match status" value="1"/>
</dbReference>
<dbReference type="Pfam" id="PF01111">
    <property type="entry name" value="CKS"/>
    <property type="match status" value="1"/>
</dbReference>
<dbReference type="OrthoDB" id="333903at2759"/>
<dbReference type="SUPFAM" id="SSF54999">
    <property type="entry name" value="Ribosomal protein S10"/>
    <property type="match status" value="1"/>
</dbReference>
<dbReference type="AlphaFoldDB" id="A0A125YWS0"/>
<feature type="compositionally biased region" description="Acidic residues" evidence="2">
    <location>
        <begin position="558"/>
        <end position="585"/>
    </location>
</feature>
<organism evidence="3 4">
    <name type="scientific">Toxoplasma gondii (strain ATCC 50861 / VEG)</name>
    <dbReference type="NCBI Taxonomy" id="432359"/>
    <lineage>
        <taxon>Eukaryota</taxon>
        <taxon>Sar</taxon>
        <taxon>Alveolata</taxon>
        <taxon>Apicomplexa</taxon>
        <taxon>Conoidasida</taxon>
        <taxon>Coccidia</taxon>
        <taxon>Eucoccidiorida</taxon>
        <taxon>Eimeriorina</taxon>
        <taxon>Sarcocystidae</taxon>
        <taxon>Toxoplasma</taxon>
    </lineage>
</organism>
<accession>A0A125YWS0</accession>
<feature type="compositionally biased region" description="Basic and acidic residues" evidence="2">
    <location>
        <begin position="737"/>
        <end position="747"/>
    </location>
</feature>
<evidence type="ECO:0000313" key="4">
    <source>
        <dbReference type="Proteomes" id="UP000002226"/>
    </source>
</evidence>
<dbReference type="EMBL" id="AAYL02000330">
    <property type="protein sequence ID" value="ESS28788.1"/>
    <property type="molecule type" value="Genomic_DNA"/>
</dbReference>
<feature type="region of interest" description="Disordered" evidence="2">
    <location>
        <begin position="723"/>
        <end position="749"/>
    </location>
</feature>
<sequence length="1267" mass="140872">MGDAPREDTRGEGQGALPFRSVSSSPSRLAWRWFSLLFFCLLSVGRCSALSLAPSLSQVPRSFCKASSATVFSLSPLSLGSNASDFRPQFLSPLSSLSSSWSSSSVSFVFPSRSWRPSPSSGDLSLPAYCPVSASSSLSPSRLLLLSEEGEPRCADSAVVLSPRRLPTDSRLSATSLLCASTRASFASRCLHARASPSCPRPPSSAVSAGCAAPQPSSVPTLSLPSSPASSCRCMQPGSPSQLLCRSRTTLGAVAAAAQAEAETRETETEKRETETEKRWLPRLPAFPPETSVSETPFAEGSSSERRRGRQGETPSEDPLVGIRELFEKLREKERRRRVHARTVASLPRSLRQRKLDRIQGYLPNRYQHHRNPHVRRGVLRCFPPTRMHRVSRRDRATAKTEENSEDSEPEQGERSERDEAENDERETITFNPMDDPEVEAPPPLSAFAWPPGCYLRIEYSANRADDADETGRRLLAALKAAGSRYLFSLPARVPLVRRRFSVPKSPHKHRKAVEQFEICERRRIIDVHRRDYLAEAERRGDRGPSRWGKMPWPSREGEEEEREDEEERDDEEEEREEGKEEGEDGGGARGQRKEEEGRKLRKRRRMTDVTEEAAVKGLLTVDLPDLVRYDLRYEPYRRPLKAKAIYARMQYRERWTSKYFEYLQNREPLQRAHEPSAKRLAAVSAANEVFWRFFDGSGRPEKHAWQRSLCALRSCASAAGRAASRQASEEGEEEKEEGRRREKEETCWEEEVPPSCVSASLPAGISYSGSSVASSPACSAPCKLVSAGIDLQSTSGAPRKSSEYEDSFETFLSPAVMPEEIRKQQLKKSKPAAVSSVSAGLGDNTASSVTAHEKSEGCREKVDDSRVFTHDERRSKCARTEREECRSSAFLEDASFAAHARCKRRRRGKQDAPRGGSGTEKKPTVSRPASEGRENADEAKNACDADGRERGAVLSPDDENEERQTVSISASSGPSSFSASSPFPFAIRGASVEGFSVNEGEAVNKVTEPSERGKEKAGGDAGAIEKGKQETEPEGGNQGGKDTDGREADEETLFEFDEDDLWLLLYERQRQASDGRCPPVAVDSTESDSLLAETQLSEELKAVVTDALAKRIIYSEKYQDSAYEYRAVTLPLQHPFLSHSLSPLADAIRRERRRMSEKVWRALGIRMSCGWRHWGWSMYEPNVLFFARPKWTDGVTGIPPISATFAAKRHDRMRELLAQDVAKGMSVVSQKLRSALVATQDCCLMTDTEDDKSASSICGVYQDCIR</sequence>
<dbReference type="Gene3D" id="3.30.170.10">
    <property type="entry name" value="Cyclin-dependent kinase, regulatory subunit"/>
    <property type="match status" value="1"/>
</dbReference>
<dbReference type="Proteomes" id="UP000002226">
    <property type="component" value="Unassembled WGS sequence"/>
</dbReference>
<dbReference type="OMA" id="DSRVFTH"/>
<keyword evidence="1" id="KW-0131">Cell cycle</keyword>
<feature type="region of interest" description="Disordered" evidence="2">
    <location>
        <begin position="1"/>
        <end position="22"/>
    </location>
</feature>
<dbReference type="InterPro" id="IPR036838">
    <property type="entry name" value="Ribosomal_uS10_dom_sf"/>
</dbReference>
<comment type="function">
    <text evidence="1">Binds to the catalytic subunit of the cyclin dependent kinases and is essential for their biological function.</text>
</comment>
<evidence type="ECO:0000313" key="3">
    <source>
        <dbReference type="EMBL" id="ESS28788.1"/>
    </source>
</evidence>
<name>A0A125YWS0_TOXGV</name>
<dbReference type="STRING" id="432359.A0A125YWS0"/>